<dbReference type="AlphaFoldDB" id="A0A953J7R8"/>
<evidence type="ECO:0000313" key="2">
    <source>
        <dbReference type="Proteomes" id="UP000705867"/>
    </source>
</evidence>
<gene>
    <name evidence="1" type="ORF">K8I29_13865</name>
</gene>
<reference evidence="1" key="1">
    <citation type="journal article" date="2021" name="bioRxiv">
        <title>Unraveling nitrogen, sulfur and carbon metabolic pathways and microbial community transcriptional responses to substrate deprivation and toxicity stresses in a bioreactor mimicking anoxic brackish coastal sediment conditions.</title>
        <authorList>
            <person name="Martins P.D."/>
            <person name="Echeveste M.J."/>
            <person name="Arshad A."/>
            <person name="Kurth J."/>
            <person name="Ouboter H."/>
            <person name="Jetten M.S.M."/>
            <person name="Welte C.U."/>
        </authorList>
    </citation>
    <scope>NUCLEOTIDE SEQUENCE</scope>
    <source>
        <strain evidence="1">MAG_39</strain>
    </source>
</reference>
<reference evidence="1" key="2">
    <citation type="submission" date="2021-08" db="EMBL/GenBank/DDBJ databases">
        <authorList>
            <person name="Dalcin Martins P."/>
        </authorList>
    </citation>
    <scope>NUCLEOTIDE SEQUENCE</scope>
    <source>
        <strain evidence="1">MAG_39</strain>
    </source>
</reference>
<accession>A0A953J7R8</accession>
<proteinExistence type="predicted"/>
<protein>
    <submittedName>
        <fullName evidence="1">Uncharacterized protein</fullName>
    </submittedName>
</protein>
<dbReference type="Proteomes" id="UP000705867">
    <property type="component" value="Unassembled WGS sequence"/>
</dbReference>
<sequence>MKENRKQKAKRNTPAAEKYSSACFNKECKLKKEKGCSGFEACPGYKGR</sequence>
<organism evidence="1 2">
    <name type="scientific">Candidatus Nitrobium versatile</name>
    <dbReference type="NCBI Taxonomy" id="2884831"/>
    <lineage>
        <taxon>Bacteria</taxon>
        <taxon>Pseudomonadati</taxon>
        <taxon>Nitrospirota</taxon>
        <taxon>Nitrospiria</taxon>
        <taxon>Nitrospirales</taxon>
        <taxon>Nitrospiraceae</taxon>
        <taxon>Candidatus Nitrobium</taxon>
    </lineage>
</organism>
<evidence type="ECO:0000313" key="1">
    <source>
        <dbReference type="EMBL" id="MBZ0157283.1"/>
    </source>
</evidence>
<comment type="caution">
    <text evidence="1">The sequence shown here is derived from an EMBL/GenBank/DDBJ whole genome shotgun (WGS) entry which is preliminary data.</text>
</comment>
<dbReference type="EMBL" id="JAIOIV010000110">
    <property type="protein sequence ID" value="MBZ0157283.1"/>
    <property type="molecule type" value="Genomic_DNA"/>
</dbReference>
<name>A0A953J7R8_9BACT</name>